<evidence type="ECO:0000313" key="2">
    <source>
        <dbReference type="EMBL" id="SCU71465.1"/>
    </source>
</evidence>
<sequence>MPRNSQTFRHGHGSSKRSRGDRSGRNQNRRRGRSPGDELFQRPGEGSRHHHHHHRSPRPPRRRHHHHHHKRARDERRMDSRSPSEGSDISSSGSNPVNHRDQRRRRLESPQRSRARLPAESHGATAETRGADRRMRLLSALDEQLAAHCRRLEMSKKVVERKDTPLDNSNATGGSSGGGVSIMTPGTSGSSVLSPSCRVVLYGVDLGVKPCHISSMLEQLVGLHPLDVVRPAAQLWESVCAVIADQEAKATASTITEDGGGAVGTPAGDSQGIATAEGITSSTVEHRGIPDGCRHLGLYEVGAAGGIVILDLPQASDVATVVAALNGACLNGRFISAAPAVG</sequence>
<dbReference type="VEuPathDB" id="TriTrypDB:TEOVI_000304600"/>
<dbReference type="RefSeq" id="XP_067082132.1">
    <property type="nucleotide sequence ID" value="XM_067226031.1"/>
</dbReference>
<protein>
    <submittedName>
        <fullName evidence="2">Uncharacterized protein</fullName>
    </submittedName>
</protein>
<dbReference type="EMBL" id="CZPT02001629">
    <property type="protein sequence ID" value="SCU71465.1"/>
    <property type="molecule type" value="Genomic_DNA"/>
</dbReference>
<organism evidence="2 3">
    <name type="scientific">Trypanosoma equiperdum</name>
    <dbReference type="NCBI Taxonomy" id="5694"/>
    <lineage>
        <taxon>Eukaryota</taxon>
        <taxon>Discoba</taxon>
        <taxon>Euglenozoa</taxon>
        <taxon>Kinetoplastea</taxon>
        <taxon>Metakinetoplastina</taxon>
        <taxon>Trypanosomatida</taxon>
        <taxon>Trypanosomatidae</taxon>
        <taxon>Trypanosoma</taxon>
    </lineage>
</organism>
<evidence type="ECO:0000313" key="3">
    <source>
        <dbReference type="Proteomes" id="UP000195570"/>
    </source>
</evidence>
<reference evidence="2" key="1">
    <citation type="submission" date="2016-09" db="EMBL/GenBank/DDBJ databases">
        <authorList>
            <person name="Hebert L."/>
            <person name="Moumen B."/>
        </authorList>
    </citation>
    <scope>NUCLEOTIDE SEQUENCE [LARGE SCALE GENOMIC DNA]</scope>
    <source>
        <strain evidence="2">OVI</strain>
    </source>
</reference>
<comment type="caution">
    <text evidence="2">The sequence shown here is derived from an EMBL/GenBank/DDBJ whole genome shotgun (WGS) entry which is preliminary data.</text>
</comment>
<dbReference type="Proteomes" id="UP000195570">
    <property type="component" value="Unassembled WGS sequence"/>
</dbReference>
<name>A0A1G4IGE4_TRYEQ</name>
<feature type="region of interest" description="Disordered" evidence="1">
    <location>
        <begin position="1"/>
        <end position="132"/>
    </location>
</feature>
<feature type="compositionally biased region" description="Basic residues" evidence="1">
    <location>
        <begin position="48"/>
        <end position="71"/>
    </location>
</feature>
<feature type="compositionally biased region" description="Low complexity" evidence="1">
    <location>
        <begin position="83"/>
        <end position="94"/>
    </location>
</feature>
<dbReference type="AlphaFoldDB" id="A0A1G4IGE4"/>
<accession>A0A1G4IGE4</accession>
<evidence type="ECO:0000256" key="1">
    <source>
        <dbReference type="SAM" id="MobiDB-lite"/>
    </source>
</evidence>
<gene>
    <name evidence="2" type="ORF">TEOVI_000304600</name>
</gene>
<proteinExistence type="predicted"/>
<keyword evidence="3" id="KW-1185">Reference proteome</keyword>
<feature type="compositionally biased region" description="Basic and acidic residues" evidence="1">
    <location>
        <begin position="72"/>
        <end position="82"/>
    </location>
</feature>
<dbReference type="GeneID" id="92376986"/>